<evidence type="ECO:0000256" key="6">
    <source>
        <dbReference type="SAM" id="Phobius"/>
    </source>
</evidence>
<feature type="coiled-coil region" evidence="4">
    <location>
        <begin position="48"/>
        <end position="75"/>
    </location>
</feature>
<evidence type="ECO:0000259" key="7">
    <source>
        <dbReference type="PROSITE" id="PS01124"/>
    </source>
</evidence>
<evidence type="ECO:0000256" key="1">
    <source>
        <dbReference type="ARBA" id="ARBA00023015"/>
    </source>
</evidence>
<keyword evidence="6" id="KW-0812">Transmembrane</keyword>
<dbReference type="PROSITE" id="PS01124">
    <property type="entry name" value="HTH_ARAC_FAMILY_2"/>
    <property type="match status" value="1"/>
</dbReference>
<keyword evidence="6" id="KW-1133">Transmembrane helix</keyword>
<keyword evidence="2" id="KW-0238">DNA-binding</keyword>
<comment type="caution">
    <text evidence="8">The sequence shown here is derived from an EMBL/GenBank/DDBJ whole genome shotgun (WGS) entry which is preliminary data.</text>
</comment>
<dbReference type="AlphaFoldDB" id="J9GMN2"/>
<evidence type="ECO:0000256" key="4">
    <source>
        <dbReference type="SAM" id="Coils"/>
    </source>
</evidence>
<dbReference type="GO" id="GO:0003700">
    <property type="term" value="F:DNA-binding transcription factor activity"/>
    <property type="evidence" value="ECO:0007669"/>
    <property type="project" value="InterPro"/>
</dbReference>
<feature type="transmembrane region" description="Helical" evidence="6">
    <location>
        <begin position="22"/>
        <end position="42"/>
    </location>
</feature>
<dbReference type="InterPro" id="IPR009057">
    <property type="entry name" value="Homeodomain-like_sf"/>
</dbReference>
<evidence type="ECO:0000256" key="2">
    <source>
        <dbReference type="ARBA" id="ARBA00023125"/>
    </source>
</evidence>
<accession>J9GMN2</accession>
<evidence type="ECO:0000256" key="3">
    <source>
        <dbReference type="ARBA" id="ARBA00023163"/>
    </source>
</evidence>
<proteinExistence type="predicted"/>
<feature type="region of interest" description="Disordered" evidence="5">
    <location>
        <begin position="89"/>
        <end position="120"/>
    </location>
</feature>
<dbReference type="GO" id="GO:0016301">
    <property type="term" value="F:kinase activity"/>
    <property type="evidence" value="ECO:0007669"/>
    <property type="project" value="UniProtKB-KW"/>
</dbReference>
<keyword evidence="8" id="KW-0808">Transferase</keyword>
<gene>
    <name evidence="8" type="ORF">EVA_10795</name>
</gene>
<dbReference type="SUPFAM" id="SSF46689">
    <property type="entry name" value="Homeodomain-like"/>
    <property type="match status" value="1"/>
</dbReference>
<feature type="domain" description="HTH araC/xylS-type" evidence="7">
    <location>
        <begin position="141"/>
        <end position="240"/>
    </location>
</feature>
<keyword evidence="1" id="KW-0805">Transcription regulation</keyword>
<organism evidence="8">
    <name type="scientific">gut metagenome</name>
    <dbReference type="NCBI Taxonomy" id="749906"/>
    <lineage>
        <taxon>unclassified sequences</taxon>
        <taxon>metagenomes</taxon>
        <taxon>organismal metagenomes</taxon>
    </lineage>
</organism>
<dbReference type="InterPro" id="IPR018060">
    <property type="entry name" value="HTH_AraC"/>
</dbReference>
<dbReference type="Gene3D" id="1.10.10.60">
    <property type="entry name" value="Homeodomain-like"/>
    <property type="match status" value="2"/>
</dbReference>
<keyword evidence="8" id="KW-0418">Kinase</keyword>
<dbReference type="EMBL" id="AMCI01003098">
    <property type="protein sequence ID" value="EJX01085.1"/>
    <property type="molecule type" value="Genomic_DNA"/>
</dbReference>
<evidence type="ECO:0000256" key="5">
    <source>
        <dbReference type="SAM" id="MobiDB-lite"/>
    </source>
</evidence>
<dbReference type="GO" id="GO:0043565">
    <property type="term" value="F:sequence-specific DNA binding"/>
    <property type="evidence" value="ECO:0007669"/>
    <property type="project" value="InterPro"/>
</dbReference>
<protein>
    <submittedName>
        <fullName evidence="8">Two-component system sensor histidine kinase/response regulator</fullName>
    </submittedName>
</protein>
<name>J9GMN2_9ZZZZ</name>
<dbReference type="SMART" id="SM00342">
    <property type="entry name" value="HTH_ARAC"/>
    <property type="match status" value="1"/>
</dbReference>
<dbReference type="PANTHER" id="PTHR43280">
    <property type="entry name" value="ARAC-FAMILY TRANSCRIPTIONAL REGULATOR"/>
    <property type="match status" value="1"/>
</dbReference>
<sequence length="251" mass="27726">MEILIGMIGAIGRMDLLEGSGLLLLMGGLLLGMVALLAILWFRARYRLQEMHADLRNLQQQVVALSEQLCEAEQQRFRELQQWMERRSPVSSLSADSDEVSPLGKVTVPQSDDVPAGTPSETVEAAEAVAPVSSADEPLLAAAKGYIEEQMARPDLSVEEVSKALGVSRVHLYKKLVLLTGLAPLEYIRHLRLQRAAELLRSTALPIGEIGNQVGIQSPKKFSHYFKKEFGMVPSTYQRTFSSIGRFTGDY</sequence>
<keyword evidence="4" id="KW-0175">Coiled coil</keyword>
<evidence type="ECO:0000313" key="8">
    <source>
        <dbReference type="EMBL" id="EJX01085.1"/>
    </source>
</evidence>
<dbReference type="Pfam" id="PF12833">
    <property type="entry name" value="HTH_18"/>
    <property type="match status" value="1"/>
</dbReference>
<keyword evidence="6" id="KW-0472">Membrane</keyword>
<dbReference type="PANTHER" id="PTHR43280:SF2">
    <property type="entry name" value="HTH-TYPE TRANSCRIPTIONAL REGULATOR EXSA"/>
    <property type="match status" value="1"/>
</dbReference>
<reference evidence="8" key="1">
    <citation type="journal article" date="2012" name="PLoS ONE">
        <title>Gene sets for utilization of primary and secondary nutrition supplies in the distal gut of endangered iberian lynx.</title>
        <authorList>
            <person name="Alcaide M."/>
            <person name="Messina E."/>
            <person name="Richter M."/>
            <person name="Bargiela R."/>
            <person name="Peplies J."/>
            <person name="Huws S.A."/>
            <person name="Newbold C.J."/>
            <person name="Golyshin P.N."/>
            <person name="Simon M.A."/>
            <person name="Lopez G."/>
            <person name="Yakimov M.M."/>
            <person name="Ferrer M."/>
        </authorList>
    </citation>
    <scope>NUCLEOTIDE SEQUENCE</scope>
</reference>
<keyword evidence="3" id="KW-0804">Transcription</keyword>